<dbReference type="Pfam" id="PF25204">
    <property type="entry name" value="DAAF9_2"/>
    <property type="match status" value="1"/>
</dbReference>
<dbReference type="STRING" id="65357.A0A024FXU3"/>
<dbReference type="InParanoid" id="A0A024FXU3"/>
<evidence type="ECO:0000259" key="2">
    <source>
        <dbReference type="Pfam" id="PF25204"/>
    </source>
</evidence>
<evidence type="ECO:0000259" key="1">
    <source>
        <dbReference type="Pfam" id="PF23281"/>
    </source>
</evidence>
<comment type="caution">
    <text evidence="3">The sequence shown here is derived from an EMBL/GenBank/DDBJ whole genome shotgun (WGS) entry which is preliminary data.</text>
</comment>
<evidence type="ECO:0000313" key="4">
    <source>
        <dbReference type="Proteomes" id="UP000053237"/>
    </source>
</evidence>
<dbReference type="OrthoDB" id="72033at2759"/>
<dbReference type="Proteomes" id="UP000053237">
    <property type="component" value="Unassembled WGS sequence"/>
</dbReference>
<dbReference type="InterPro" id="IPR040342">
    <property type="entry name" value="DNAAF9"/>
</dbReference>
<protein>
    <submittedName>
        <fullName evidence="3">Uncharacterized protein</fullName>
    </submittedName>
</protein>
<dbReference type="Pfam" id="PF23281">
    <property type="entry name" value="DAAF9_N"/>
    <property type="match status" value="1"/>
</dbReference>
<evidence type="ECO:0000313" key="3">
    <source>
        <dbReference type="EMBL" id="CCI39251.1"/>
    </source>
</evidence>
<reference evidence="3 4" key="1">
    <citation type="submission" date="2012-05" db="EMBL/GenBank/DDBJ databases">
        <title>Recombination and specialization in a pathogen metapopulation.</title>
        <authorList>
            <person name="Gardiner A."/>
            <person name="Kemen E."/>
            <person name="Schultz-Larsen T."/>
            <person name="MacLean D."/>
            <person name="Van Oosterhout C."/>
            <person name="Jones J.D.G."/>
        </authorList>
    </citation>
    <scope>NUCLEOTIDE SEQUENCE [LARGE SCALE GENOMIC DNA]</scope>
    <source>
        <strain evidence="3 4">Ac Nc2</strain>
    </source>
</reference>
<sequence length="1320" mass="150139">MQHDWINSRYSEKRHEKLRSLCTQLALDGILVIGGIDSLYSNTSQALLKYLFLETCGRELLGTQMIPESYEQIENVVLFITPSQTFIYYMIKSDSDNTILRTISQWQHVVEYVVRECMDTEKQEGRKIFGFRHMLHSMDDKKRRIGIPFESNCNDTVHAIEKWPLIQSFAQENIDVGQQEKGFFTRYFDVIDICSHIYKLFSLVDDHHANNVYRNVEPLLYHQFSQLIIKLDGSVGGEAMSEAAMAEDLLVFYEFGSLNNTDYELPKDRGCRVLFGSRSGDLHSKSSPDVYLDTVGPDKDIPATHFVVEIEDPSSGVRFCRTYFASTGKTCQRLDHSKLMSGSRSSFINNCIKEAQSNTSLLIFYYHMLVQAYEAGCKSFLKSLKAMSPISQCHLDAKDAAFKVMRLNKSDIPMPIQEILEYQLVWNVYGLDANGKSREIEEIRVNSEWIMLYLSLGLHHIPSCQETKSLGSLIVGDTFLVLNRSSKVTRLNVTQTFSYFSSWILSNHEWKDSTVLEDSLSSDLTLRISDVLLGAKVSVDDLLITHEESPNVSSHEPVPQSLGSLSSLQWIPHVTLLIDTNADPVWHGQMCLLSEGFAFKSSHFCLFWISFSKDVRHCKLFKTPHEDLSVLVLSLNPKNPISEVFPFELNEPFQLGIPVLAQSRFQKFIVRALECWKSAARAHDIPFERVEGDTIRASIFTSMADLGHEAHEMSPSIQSGGKKWYTVQKGNRLIDYTQAESIRKIFPNFTKPHISLRKTTINSKLAAEISIIVVIGLPGSGCTSVAGQICEMGSDNTYWTHIDIDIRDLSRREQHPNSSSLQTLIQKRLDHALKSDKEEAQPQKHRKILLSMTGYLDVVCLCGCLKRSIDELSSKVCLQLGAVITCVNLHNLYRPDPTKADSPLPYLTDQLSAGFTTGIVVVHALEAQGDLVMFRNRVNMCNPFAEVHLIPYNAFQSSVASLVNENAFHAKPVQQLRELFYQDWETETSTKPSNPHFCLETAIFQLKPGMQSSTFIGIVRDKLTPFSQAKNEVLKMNSSVFPAGTGKRDDFASSAYYFHRSCWCVEGTLFFSDDSSSLKRFVSTGTYYSLIDVHSEKQHLDERPRISITAPSSLLPEEDALHELLASCYHLKEESMPTYRDRSSITLEEKRALQTEHALDPLPHDFMYDGQIYVNFSGERLAFHPQMDQIIEEYLAVENEKTREEVSKFAQMKKESRNNIKRFAMCTLKLCTIKIINSEEGAFTMASSVKRKEEKTGLQNKRNEGLPVYLEPLEHTPKAENDIEVLPLSKHPKYHRESSRYFKTRPVFLQSLGPTPQFVE</sequence>
<organism evidence="3 4">
    <name type="scientific">Albugo candida</name>
    <dbReference type="NCBI Taxonomy" id="65357"/>
    <lineage>
        <taxon>Eukaryota</taxon>
        <taxon>Sar</taxon>
        <taxon>Stramenopiles</taxon>
        <taxon>Oomycota</taxon>
        <taxon>Peronosporomycetes</taxon>
        <taxon>Albuginales</taxon>
        <taxon>Albuginaceae</taxon>
        <taxon>Albugo</taxon>
    </lineage>
</organism>
<keyword evidence="4" id="KW-1185">Reference proteome</keyword>
<feature type="domain" description="DAAF9 N-terminal" evidence="1">
    <location>
        <begin position="3"/>
        <end position="201"/>
    </location>
</feature>
<dbReference type="PANTHER" id="PTHR33664:SF1">
    <property type="entry name" value="DYNEIN AXONEMAL ASSEMBLY FACTOR 9"/>
    <property type="match status" value="1"/>
</dbReference>
<proteinExistence type="predicted"/>
<dbReference type="PANTHER" id="PTHR33664">
    <property type="entry name" value="RCG26366"/>
    <property type="match status" value="1"/>
</dbReference>
<gene>
    <name evidence="3" type="ORF">BN9_000340</name>
</gene>
<dbReference type="InterPro" id="IPR056498">
    <property type="entry name" value="DAAF9_N"/>
</dbReference>
<accession>A0A024FXU3</accession>
<name>A0A024FXU3_9STRA</name>
<dbReference type="CDD" id="cd22936">
    <property type="entry name" value="shulin_C20orf194-like"/>
    <property type="match status" value="1"/>
</dbReference>
<dbReference type="InterPro" id="IPR057478">
    <property type="entry name" value="DAAF9_2"/>
</dbReference>
<dbReference type="EMBL" id="CAIX01000001">
    <property type="protein sequence ID" value="CCI39251.1"/>
    <property type="molecule type" value="Genomic_DNA"/>
</dbReference>
<feature type="domain" description="DAAF9" evidence="2">
    <location>
        <begin position="772"/>
        <end position="984"/>
    </location>
</feature>